<reference evidence="5 6" key="1">
    <citation type="submission" date="2016-04" db="EMBL/GenBank/DDBJ databases">
        <authorList>
            <consortium name="Pathogen Informatics"/>
        </authorList>
    </citation>
    <scope>NUCLEOTIDE SEQUENCE [LARGE SCALE GENOMIC DNA]</scope>
    <source>
        <strain evidence="5 6">H050680373</strain>
    </source>
</reference>
<evidence type="ECO:0000313" key="6">
    <source>
        <dbReference type="Proteomes" id="UP000076848"/>
    </source>
</evidence>
<evidence type="ECO:0000256" key="2">
    <source>
        <dbReference type="ARBA" id="ARBA00035010"/>
    </source>
</evidence>
<dbReference type="AlphaFoldDB" id="A0A157SIT0"/>
<comment type="similarity">
    <text evidence="2">Belongs to the TULIP P47 family.</text>
</comment>
<dbReference type="OrthoDB" id="8642183at2"/>
<feature type="domain" description="Protein OrfX2/OrfX3/P47" evidence="4">
    <location>
        <begin position="23"/>
        <end position="283"/>
    </location>
</feature>
<proteinExistence type="inferred from homology"/>
<accession>A0A157SIT0</accession>
<dbReference type="Pfam" id="PF06597">
    <property type="entry name" value="Clostridium_P47"/>
    <property type="match status" value="1"/>
</dbReference>
<dbReference type="STRING" id="288768.SAMEA3906486_02898"/>
<dbReference type="RefSeq" id="WP_066128096.1">
    <property type="nucleotide sequence ID" value="NZ_FKIF01000006.1"/>
</dbReference>
<name>A0A157SIT0_9BORD</name>
<evidence type="ECO:0000313" key="5">
    <source>
        <dbReference type="EMBL" id="SAI70103.1"/>
    </source>
</evidence>
<dbReference type="Proteomes" id="UP000076848">
    <property type="component" value="Unassembled WGS sequence"/>
</dbReference>
<dbReference type="InterPro" id="IPR010567">
    <property type="entry name" value="OrfX2/OrfX3/P47"/>
</dbReference>
<evidence type="ECO:0000259" key="4">
    <source>
        <dbReference type="Pfam" id="PF06597"/>
    </source>
</evidence>
<organism evidence="5 6">
    <name type="scientific">Bordetella ansorpii</name>
    <dbReference type="NCBI Taxonomy" id="288768"/>
    <lineage>
        <taxon>Bacteria</taxon>
        <taxon>Pseudomonadati</taxon>
        <taxon>Pseudomonadota</taxon>
        <taxon>Betaproteobacteria</taxon>
        <taxon>Burkholderiales</taxon>
        <taxon>Alcaligenaceae</taxon>
        <taxon>Bordetella</taxon>
    </lineage>
</organism>
<evidence type="ECO:0000256" key="3">
    <source>
        <dbReference type="SAM" id="MobiDB-lite"/>
    </source>
</evidence>
<evidence type="ECO:0000256" key="1">
    <source>
        <dbReference type="ARBA" id="ARBA00023026"/>
    </source>
</evidence>
<dbReference type="EMBL" id="FKIF01000006">
    <property type="protein sequence ID" value="SAI70103.1"/>
    <property type="molecule type" value="Genomic_DNA"/>
</dbReference>
<feature type="region of interest" description="Disordered" evidence="3">
    <location>
        <begin position="601"/>
        <end position="631"/>
    </location>
</feature>
<protein>
    <submittedName>
        <fullName evidence="5">Clostridium P-47 protein</fullName>
    </submittedName>
</protein>
<keyword evidence="1" id="KW-0843">Virulence</keyword>
<gene>
    <name evidence="5" type="ORF">SAMEA3906486_02898</name>
</gene>
<keyword evidence="6" id="KW-1185">Reference proteome</keyword>
<sequence>MTDSPLDPSACVFPTPDSLTDATLGWDAVYAVKYSTLNRALSASAWPPAPWTQGGDIDLKGANNNGRLDKAIVTNVQLATGGSGTVLRWRLRVEANRYQRVGGPSLSGPFSFDLVVRTTLAFTADAGQDDLLHLHVQTRPGEQKELIESLTLDMATLPAPFMNSFEIFGIERELISIIKSPLQNRLAALLDAMPLSTVLSQDLARKAGVTWLHPDDYQYATADLPDADDGILAVLVRSEGTQPVEANVLAQAIPTNPGLDAAVIISPEAVTRGTFLRHINTTLDKTLSGKFKPKGSAGEIANDSPIKLKYYRDAAGEYLLVPPQALTASHTETFDAEIPAGKLVFRIADDAVTVDTQEIRVTLNAGGTLVLSMRERYRLAINPQTQSLDLAPEGTPSVNISFDAACEAAGDGTVQQVVAIIGGLILGELDAYAANTLQSLHASAASGHPRPRQQDVLAALRQSETEGTPVCMDIGLGRELVIERRGAQRAAYAQLHAEPVPLSGRYQAWPAPRCTDNGTQRIYIETRPGSQGDAQPAPLVLSQIAHAEPERGPATSGAAELSAQTIAGILTTAEQPWSTYVKGLLIYAVSVAAGTGLGSLIGNVPGRPEDRRTQARAQAGSPRHSPHGAAGRALLGSVSFPMLDRYKAGAQSRRSSLHEQVLKCASVNGGLVLGLSLT</sequence>